<evidence type="ECO:0000313" key="1">
    <source>
        <dbReference type="EMBL" id="QIE56978.1"/>
    </source>
</evidence>
<evidence type="ECO:0008006" key="3">
    <source>
        <dbReference type="Google" id="ProtNLM"/>
    </source>
</evidence>
<sequence>MLDEMKWRYRLAEIRAMMTAERRLLKAGAIDEIVARDRRRQTLADQLSEMPAAIAESHEALIEEIRVEAARNQSLLKAYIRGAGDAAARMQALIEKRGEIGAYRRDGSRLAGAAPGPTRESRA</sequence>
<reference evidence="1 2" key="1">
    <citation type="submission" date="2020-02" db="EMBL/GenBank/DDBJ databases">
        <title>complete genome sequence of Rhodobacteraceae bacterium.</title>
        <authorList>
            <person name="Park J."/>
            <person name="Kim Y.-S."/>
            <person name="Kim K.-H."/>
        </authorList>
    </citation>
    <scope>NUCLEOTIDE SEQUENCE [LARGE SCALE GENOMIC DNA]</scope>
    <source>
        <strain evidence="1 2">RR4-56</strain>
    </source>
</reference>
<name>A0A7L5C1H1_9RHOB</name>
<dbReference type="KEGG" id="hdh:G5B40_16950"/>
<organism evidence="1 2">
    <name type="scientific">Pikeienuella piscinae</name>
    <dbReference type="NCBI Taxonomy" id="2748098"/>
    <lineage>
        <taxon>Bacteria</taxon>
        <taxon>Pseudomonadati</taxon>
        <taxon>Pseudomonadota</taxon>
        <taxon>Alphaproteobacteria</taxon>
        <taxon>Rhodobacterales</taxon>
        <taxon>Paracoccaceae</taxon>
        <taxon>Pikeienuella</taxon>
    </lineage>
</organism>
<dbReference type="AlphaFoldDB" id="A0A7L5C1H1"/>
<proteinExistence type="predicted"/>
<dbReference type="EMBL" id="CP049056">
    <property type="protein sequence ID" value="QIE56978.1"/>
    <property type="molecule type" value="Genomic_DNA"/>
</dbReference>
<accession>A0A7L5C1H1</accession>
<protein>
    <recommendedName>
        <fullName evidence="3">Flagellar protein FlgN</fullName>
    </recommendedName>
</protein>
<gene>
    <name evidence="1" type="ORF">G5B40_16950</name>
</gene>
<dbReference type="Proteomes" id="UP000503336">
    <property type="component" value="Chromosome"/>
</dbReference>
<evidence type="ECO:0000313" key="2">
    <source>
        <dbReference type="Proteomes" id="UP000503336"/>
    </source>
</evidence>
<keyword evidence="2" id="KW-1185">Reference proteome</keyword>
<dbReference type="RefSeq" id="WP_165101060.1">
    <property type="nucleotide sequence ID" value="NZ_CP049056.1"/>
</dbReference>